<comment type="caution">
    <text evidence="1">The sequence shown here is derived from an EMBL/GenBank/DDBJ whole genome shotgun (WGS) entry which is preliminary data.</text>
</comment>
<dbReference type="InterPro" id="IPR013181">
    <property type="entry name" value="DUF1719"/>
</dbReference>
<organism evidence="1 2">
    <name type="scientific">Panicum virgatum</name>
    <name type="common">Blackwell switchgrass</name>
    <dbReference type="NCBI Taxonomy" id="38727"/>
    <lineage>
        <taxon>Eukaryota</taxon>
        <taxon>Viridiplantae</taxon>
        <taxon>Streptophyta</taxon>
        <taxon>Embryophyta</taxon>
        <taxon>Tracheophyta</taxon>
        <taxon>Spermatophyta</taxon>
        <taxon>Magnoliopsida</taxon>
        <taxon>Liliopsida</taxon>
        <taxon>Poales</taxon>
        <taxon>Poaceae</taxon>
        <taxon>PACMAD clade</taxon>
        <taxon>Panicoideae</taxon>
        <taxon>Panicodae</taxon>
        <taxon>Paniceae</taxon>
        <taxon>Panicinae</taxon>
        <taxon>Panicum</taxon>
        <taxon>Panicum sect. Hiantes</taxon>
    </lineage>
</organism>
<dbReference type="Proteomes" id="UP000823388">
    <property type="component" value="Chromosome 2K"/>
</dbReference>
<dbReference type="Pfam" id="PF08224">
    <property type="entry name" value="DUF1719"/>
    <property type="match status" value="1"/>
</dbReference>
<reference evidence="1" key="1">
    <citation type="submission" date="2020-05" db="EMBL/GenBank/DDBJ databases">
        <title>WGS assembly of Panicum virgatum.</title>
        <authorList>
            <person name="Lovell J.T."/>
            <person name="Jenkins J."/>
            <person name="Shu S."/>
            <person name="Juenger T.E."/>
            <person name="Schmutz J."/>
        </authorList>
    </citation>
    <scope>NUCLEOTIDE SEQUENCE</scope>
    <source>
        <strain evidence="1">AP13</strain>
    </source>
</reference>
<dbReference type="EMBL" id="CM029039">
    <property type="protein sequence ID" value="KAG2639611.1"/>
    <property type="molecule type" value="Genomic_DNA"/>
</dbReference>
<proteinExistence type="predicted"/>
<evidence type="ECO:0000313" key="2">
    <source>
        <dbReference type="Proteomes" id="UP000823388"/>
    </source>
</evidence>
<dbReference type="PANTHER" id="PTHR33377">
    <property type="entry name" value="OS10G0134700 PROTEIN-RELATED"/>
    <property type="match status" value="1"/>
</dbReference>
<dbReference type="PANTHER" id="PTHR33377:SF31">
    <property type="entry name" value="RX N-TERMINAL DOMAIN-CONTAINING PROTEIN"/>
    <property type="match status" value="1"/>
</dbReference>
<protein>
    <recommendedName>
        <fullName evidence="3">Rx N-terminal domain-containing protein</fullName>
    </recommendedName>
</protein>
<sequence length="477" mass="55047">MAEIVTSAVVQETVSQVLSGLVKKYEKKEESNVIRNLERLEIAHMRLEAALETSEKWQITDVSLLRWHRKLKCVAQECDEMLHKGKLRILEDELMKQEVRSASIAKRFVHATKSFVSSVLNCNSNKLSRSITQRFEWYADGASEFLRFIQFGGTPRCHMPFHSLVKNLFAGKELHHKIFRIIEYPSFQFSLVPIISPVLGIEAILVLIQNDGTPEGNIYFRITVQLSECTDIVGITIRCLQLFAPHVKCTVENIRNELIQLLPQDLSWMPSVYSYQKEQLHFQILGSQWLRPNPLCCKQHFFLEPVLEVNLQCHVSLSVSNKQKTLLSQNVISLQDSPYLKAGIHFAPHRSPKDMLPANRSSEVLAIVGEDQHCLRVDVTLEQLEEIMIPKAIDYFYQNTEATIYKMIWRLNIALHLLRKRKLLQGQEEQLISERCMISHLFDLWSAHVPVQLISAFKDCGCRRKGKLVGPQQYLKF</sequence>
<name>A0A8T0VRX5_PANVG</name>
<evidence type="ECO:0008006" key="3">
    <source>
        <dbReference type="Google" id="ProtNLM"/>
    </source>
</evidence>
<dbReference type="SMART" id="SM01157">
    <property type="entry name" value="DUF1719"/>
    <property type="match status" value="1"/>
</dbReference>
<keyword evidence="2" id="KW-1185">Reference proteome</keyword>
<accession>A0A8T0VRX5</accession>
<evidence type="ECO:0000313" key="1">
    <source>
        <dbReference type="EMBL" id="KAG2639611.1"/>
    </source>
</evidence>
<dbReference type="AlphaFoldDB" id="A0A8T0VRX5"/>
<gene>
    <name evidence="1" type="ORF">PVAP13_2KG187316</name>
</gene>